<evidence type="ECO:0000313" key="2">
    <source>
        <dbReference type="Proteomes" id="UP000437068"/>
    </source>
</evidence>
<accession>A0A6A4B3L8</accession>
<evidence type="ECO:0000313" key="1">
    <source>
        <dbReference type="EMBL" id="KAE9267425.1"/>
    </source>
</evidence>
<dbReference type="Proteomes" id="UP000437068">
    <property type="component" value="Unassembled WGS sequence"/>
</dbReference>
<sequence length="65" mass="7066">MSAHPIAKSLASHTTWKGFESSGSIKIGADAKLFFTESNAAWCSGRHNHVASFFSNDERGWINPA</sequence>
<protein>
    <submittedName>
        <fullName evidence="1">Uncharacterized protein</fullName>
    </submittedName>
</protein>
<comment type="caution">
    <text evidence="1">The sequence shown here is derived from an EMBL/GenBank/DDBJ whole genome shotgun (WGS) entry which is preliminary data.</text>
</comment>
<gene>
    <name evidence="1" type="ORF">PF001_g30082</name>
</gene>
<reference evidence="1 2" key="1">
    <citation type="submission" date="2018-08" db="EMBL/GenBank/DDBJ databases">
        <title>Genomic investigation of the strawberry pathogen Phytophthora fragariae indicates pathogenicity is determined by transcriptional variation in three key races.</title>
        <authorList>
            <person name="Adams T.M."/>
            <person name="Armitage A.D."/>
            <person name="Sobczyk M.K."/>
            <person name="Bates H.J."/>
            <person name="Dunwell J.M."/>
            <person name="Nellist C.F."/>
            <person name="Harrison R.J."/>
        </authorList>
    </citation>
    <scope>NUCLEOTIDE SEQUENCE [LARGE SCALE GENOMIC DNA]</scope>
    <source>
        <strain evidence="1 2">A4</strain>
    </source>
</reference>
<dbReference type="EMBL" id="QXGE01005464">
    <property type="protein sequence ID" value="KAE9267425.1"/>
    <property type="molecule type" value="Genomic_DNA"/>
</dbReference>
<name>A0A6A4B3L8_9STRA</name>
<dbReference type="AlphaFoldDB" id="A0A6A4B3L8"/>
<proteinExistence type="predicted"/>
<organism evidence="1 2">
    <name type="scientific">Phytophthora fragariae</name>
    <dbReference type="NCBI Taxonomy" id="53985"/>
    <lineage>
        <taxon>Eukaryota</taxon>
        <taxon>Sar</taxon>
        <taxon>Stramenopiles</taxon>
        <taxon>Oomycota</taxon>
        <taxon>Peronosporomycetes</taxon>
        <taxon>Peronosporales</taxon>
        <taxon>Peronosporaceae</taxon>
        <taxon>Phytophthora</taxon>
    </lineage>
</organism>